<gene>
    <name evidence="1" type="ORF">HMPREF1544_09697</name>
</gene>
<dbReference type="OrthoDB" id="2379842at2759"/>
<reference evidence="2" key="1">
    <citation type="submission" date="2013-05" db="EMBL/GenBank/DDBJ databases">
        <title>The Genome sequence of Mucor circinelloides f. circinelloides 1006PhL.</title>
        <authorList>
            <consortium name="The Broad Institute Genomics Platform"/>
            <person name="Cuomo C."/>
            <person name="Earl A."/>
            <person name="Findley K."/>
            <person name="Lee S.C."/>
            <person name="Walker B."/>
            <person name="Young S."/>
            <person name="Zeng Q."/>
            <person name="Gargeya S."/>
            <person name="Fitzgerald M."/>
            <person name="Haas B."/>
            <person name="Abouelleil A."/>
            <person name="Allen A.W."/>
            <person name="Alvarado L."/>
            <person name="Arachchi H.M."/>
            <person name="Berlin A.M."/>
            <person name="Chapman S.B."/>
            <person name="Gainer-Dewar J."/>
            <person name="Goldberg J."/>
            <person name="Griggs A."/>
            <person name="Gujja S."/>
            <person name="Hansen M."/>
            <person name="Howarth C."/>
            <person name="Imamovic A."/>
            <person name="Ireland A."/>
            <person name="Larimer J."/>
            <person name="McCowan C."/>
            <person name="Murphy C."/>
            <person name="Pearson M."/>
            <person name="Poon T.W."/>
            <person name="Priest M."/>
            <person name="Roberts A."/>
            <person name="Saif S."/>
            <person name="Shea T."/>
            <person name="Sisk P."/>
            <person name="Sykes S."/>
            <person name="Wortman J."/>
            <person name="Nusbaum C."/>
            <person name="Birren B."/>
        </authorList>
    </citation>
    <scope>NUCLEOTIDE SEQUENCE [LARGE SCALE GENOMIC DNA]</scope>
    <source>
        <strain evidence="2">1006PhL</strain>
    </source>
</reference>
<dbReference type="AlphaFoldDB" id="S2J0F4"/>
<organism evidence="1 2">
    <name type="scientific">Mucor circinelloides f. circinelloides (strain 1006PhL)</name>
    <name type="common">Mucormycosis agent</name>
    <name type="synonym">Calyptromyces circinelloides</name>
    <dbReference type="NCBI Taxonomy" id="1220926"/>
    <lineage>
        <taxon>Eukaryota</taxon>
        <taxon>Fungi</taxon>
        <taxon>Fungi incertae sedis</taxon>
        <taxon>Mucoromycota</taxon>
        <taxon>Mucoromycotina</taxon>
        <taxon>Mucoromycetes</taxon>
        <taxon>Mucorales</taxon>
        <taxon>Mucorineae</taxon>
        <taxon>Mucoraceae</taxon>
        <taxon>Mucor</taxon>
    </lineage>
</organism>
<keyword evidence="2" id="KW-1185">Reference proteome</keyword>
<dbReference type="InParanoid" id="S2J0F4"/>
<dbReference type="Proteomes" id="UP000014254">
    <property type="component" value="Unassembled WGS sequence"/>
</dbReference>
<dbReference type="VEuPathDB" id="FungiDB:HMPREF1544_09697"/>
<evidence type="ECO:0008006" key="3">
    <source>
        <dbReference type="Google" id="ProtNLM"/>
    </source>
</evidence>
<sequence length="397" mass="45083">MRQTNAMRDEKIKVDCFIQGNSSMGLLTGKISSWALDRIYQELLKTVAEDEEPVLPIEKCFDCEIKSFNLPCKHEVAHPASKLHDKIRLEIVGRRCLLKQEPQVDEIPQNSSMERIIHTDTAYQRREEDNAAMISSAMAKLQLLFRKCETTSEVFSLCQELNNVGEKLEKTMHESRNTSIEFPEHEQVSRIGRPSKERVYLAYRADANKKRKKIEDATDRFELPKRKIPKLEEKLTTKKIEDCSANSESTAVSLGLDAKDFYVDQLLPIDGGFIKKLNNSGQGDCGFKALAQQMYHPEDETKHNIGVFQYEACCKILSTPHQWFTTPECAQVAADIFGRPIAEYTSEVFQGAGCRTFLPLLEFIPSPNKINPGPSPTAPYDAYSLRDPQLPCLFVPE</sequence>
<accession>S2J0F4</accession>
<evidence type="ECO:0000313" key="2">
    <source>
        <dbReference type="Proteomes" id="UP000014254"/>
    </source>
</evidence>
<name>S2J0F4_MUCC1</name>
<evidence type="ECO:0000313" key="1">
    <source>
        <dbReference type="EMBL" id="EPB83536.1"/>
    </source>
</evidence>
<proteinExistence type="predicted"/>
<protein>
    <recommendedName>
        <fullName evidence="3">OTU domain-containing protein</fullName>
    </recommendedName>
</protein>
<dbReference type="CDD" id="cd22744">
    <property type="entry name" value="OTU"/>
    <property type="match status" value="1"/>
</dbReference>
<dbReference type="EMBL" id="KE124067">
    <property type="protein sequence ID" value="EPB83536.1"/>
    <property type="molecule type" value="Genomic_DNA"/>
</dbReference>